<dbReference type="Pfam" id="PF24793">
    <property type="entry name" value="GINT1_N"/>
    <property type="match status" value="1"/>
</dbReference>
<dbReference type="SUPFAM" id="SSF75005">
    <property type="entry name" value="Arabinanase/levansucrase/invertase"/>
    <property type="match status" value="1"/>
</dbReference>
<keyword evidence="2" id="KW-0119">Carbohydrate metabolism</keyword>
<evidence type="ECO:0000313" key="5">
    <source>
        <dbReference type="Proteomes" id="UP001338137"/>
    </source>
</evidence>
<protein>
    <recommendedName>
        <fullName evidence="3">Glucosamine inositolphosphorylceramide transferase 1 N-terminal domain-containing protein</fullName>
    </recommendedName>
</protein>
<dbReference type="Proteomes" id="UP001338137">
    <property type="component" value="Unassembled WGS sequence"/>
</dbReference>
<gene>
    <name evidence="4" type="ORF">P4I72_12960</name>
</gene>
<evidence type="ECO:0000256" key="1">
    <source>
        <dbReference type="ARBA" id="ARBA00022651"/>
    </source>
</evidence>
<dbReference type="InterPro" id="IPR052176">
    <property type="entry name" value="Glycosyl_Hydrlase_43_Enz"/>
</dbReference>
<dbReference type="InterPro" id="IPR056442">
    <property type="entry name" value="GINT1_N"/>
</dbReference>
<dbReference type="RefSeq" id="WP_326072320.1">
    <property type="nucleotide sequence ID" value="NZ_JARLKY010000026.1"/>
</dbReference>
<name>A0ABU6G1J6_9BACL</name>
<evidence type="ECO:0000256" key="2">
    <source>
        <dbReference type="ARBA" id="ARBA00023277"/>
    </source>
</evidence>
<dbReference type="PANTHER" id="PTHR43772:SF2">
    <property type="entry name" value="PUTATIVE (AFU_ORTHOLOGUE AFUA_2G04480)-RELATED"/>
    <property type="match status" value="1"/>
</dbReference>
<comment type="caution">
    <text evidence="4">The sequence shown here is derived from an EMBL/GenBank/DDBJ whole genome shotgun (WGS) entry which is preliminary data.</text>
</comment>
<dbReference type="Gene3D" id="2.115.10.20">
    <property type="entry name" value="Glycosyl hydrolase domain, family 43"/>
    <property type="match status" value="1"/>
</dbReference>
<evidence type="ECO:0000313" key="4">
    <source>
        <dbReference type="EMBL" id="MEC0228034.1"/>
    </source>
</evidence>
<dbReference type="InterPro" id="IPR023296">
    <property type="entry name" value="Glyco_hydro_beta-prop_sf"/>
</dbReference>
<dbReference type="PANTHER" id="PTHR43772">
    <property type="entry name" value="ENDO-1,4-BETA-XYLANASE"/>
    <property type="match status" value="1"/>
</dbReference>
<proteinExistence type="predicted"/>
<feature type="domain" description="Glucosamine inositolphosphorylceramide transferase 1 N-terminal" evidence="3">
    <location>
        <begin position="59"/>
        <end position="299"/>
    </location>
</feature>
<accession>A0ABU6G1J6</accession>
<organism evidence="4 5">
    <name type="scientific">Paenibacillus alba</name>
    <dbReference type="NCBI Taxonomy" id="1197127"/>
    <lineage>
        <taxon>Bacteria</taxon>
        <taxon>Bacillati</taxon>
        <taxon>Bacillota</taxon>
        <taxon>Bacilli</taxon>
        <taxon>Bacillales</taxon>
        <taxon>Paenibacillaceae</taxon>
        <taxon>Paenibacillus</taxon>
    </lineage>
</organism>
<keyword evidence="1" id="KW-0858">Xylan degradation</keyword>
<dbReference type="EMBL" id="JARLKY010000026">
    <property type="protein sequence ID" value="MEC0228034.1"/>
    <property type="molecule type" value="Genomic_DNA"/>
</dbReference>
<evidence type="ECO:0000259" key="3">
    <source>
        <dbReference type="Pfam" id="PF24793"/>
    </source>
</evidence>
<keyword evidence="1" id="KW-0624">Polysaccharide degradation</keyword>
<reference evidence="4 5" key="1">
    <citation type="submission" date="2023-03" db="EMBL/GenBank/DDBJ databases">
        <title>Bacillus Genome Sequencing.</title>
        <authorList>
            <person name="Dunlap C."/>
        </authorList>
    </citation>
    <scope>NUCLEOTIDE SEQUENCE [LARGE SCALE GENOMIC DNA]</scope>
    <source>
        <strain evidence="4 5">BD-533</strain>
    </source>
</reference>
<keyword evidence="5" id="KW-1185">Reference proteome</keyword>
<sequence>MSILNSKSMRKFSNLLSLMQKGMVAQIWSIKVFQSEHMISTSCMETNLDTPSLQASDVRDVQAEFVADPFIITYKQKFYLFFEVFNKGSARGEIGLAISDDGAKWEYQRIVLRESFHLSYPQVFVIGDDVYMLPETSGAGRVLLYKAKQFPFQWEVVSVLFEGNFLDPSIVKHEDKWWIFAGSEGGNLHLFHADQLLGPWREHPHNPIITNDKRITRPGGRLVAMGSQLYRYTQDGSQYYGNSVRVFKVHTLSEFEYTDEEVSLVLRGTNKERDWRKDGMHHIDQLMISDTQWLVAVDGQRTKRWNYFAWKLDRIKSRMFS</sequence>